<organism evidence="1 2">
    <name type="scientific">Pseudomonas fulva</name>
    <dbReference type="NCBI Taxonomy" id="47880"/>
    <lineage>
        <taxon>Bacteria</taxon>
        <taxon>Pseudomonadati</taxon>
        <taxon>Pseudomonadota</taxon>
        <taxon>Gammaproteobacteria</taxon>
        <taxon>Pseudomonadales</taxon>
        <taxon>Pseudomonadaceae</taxon>
        <taxon>Pseudomonas</taxon>
    </lineage>
</organism>
<protein>
    <submittedName>
        <fullName evidence="1">Uncharacterized protein</fullName>
    </submittedName>
</protein>
<proteinExistence type="predicted"/>
<gene>
    <name evidence="1" type="ORF">IZU98_06155</name>
</gene>
<name>A0A7S9Q9A4_9PSED</name>
<evidence type="ECO:0000313" key="1">
    <source>
        <dbReference type="EMBL" id="QPH50300.1"/>
    </source>
</evidence>
<reference evidence="1 2" key="1">
    <citation type="submission" date="2020-11" db="EMBL/GenBank/DDBJ databases">
        <title>Pseudomonas fulva producing VIM-24.</title>
        <authorList>
            <person name="Liu S."/>
        </authorList>
    </citation>
    <scope>NUCLEOTIDE SEQUENCE [LARGE SCALE GENOMIC DNA]</scope>
    <source>
        <strain evidence="1 2">ZDHY414</strain>
    </source>
</reference>
<accession>A0A7S9Q9A4</accession>
<evidence type="ECO:0000313" key="2">
    <source>
        <dbReference type="Proteomes" id="UP000594430"/>
    </source>
</evidence>
<dbReference type="AlphaFoldDB" id="A0A7S9Q9A4"/>
<sequence>MAFALTKTTLETLEFAVLSIKIAYWKHLVMFNLTPKTLSFFILITCVIQSRLCCSNIKVNNMEPTRSPLLPAPFAVPVVQAFAQESHSHAA</sequence>
<dbReference type="Proteomes" id="UP000594430">
    <property type="component" value="Chromosome"/>
</dbReference>
<dbReference type="RefSeq" id="WP_132662585.1">
    <property type="nucleotide sequence ID" value="NZ_CP064943.1"/>
</dbReference>
<dbReference type="EMBL" id="CP064946">
    <property type="protein sequence ID" value="QPH50300.1"/>
    <property type="molecule type" value="Genomic_DNA"/>
</dbReference>